<evidence type="ECO:0000313" key="2">
    <source>
        <dbReference type="EMBL" id="GAA3870080.1"/>
    </source>
</evidence>
<comment type="caution">
    <text evidence="2">The sequence shown here is derived from an EMBL/GenBank/DDBJ whole genome shotgun (WGS) entry which is preliminary data.</text>
</comment>
<feature type="domain" description="Flavodoxin-like" evidence="1">
    <location>
        <begin position="3"/>
        <end position="162"/>
    </location>
</feature>
<dbReference type="EMBL" id="BAABCN010000002">
    <property type="protein sequence ID" value="GAA3870080.1"/>
    <property type="molecule type" value="Genomic_DNA"/>
</dbReference>
<dbReference type="RefSeq" id="WP_345063331.1">
    <property type="nucleotide sequence ID" value="NZ_BAABCN010000002.1"/>
</dbReference>
<name>A0ABP7KB09_9MICO</name>
<evidence type="ECO:0000259" key="1">
    <source>
        <dbReference type="PROSITE" id="PS50902"/>
    </source>
</evidence>
<accession>A0ABP7KB09</accession>
<dbReference type="PROSITE" id="PS00201">
    <property type="entry name" value="FLAVODOXIN"/>
    <property type="match status" value="1"/>
</dbReference>
<keyword evidence="3" id="KW-1185">Reference proteome</keyword>
<dbReference type="PROSITE" id="PS50902">
    <property type="entry name" value="FLAVODOXIN_LIKE"/>
    <property type="match status" value="1"/>
</dbReference>
<sequence>MRALVVYETIWGNTEQIARAIATGLRVSMTVEIVDSESAPTVVNHYDLVVVGGPTHAFSMTRSSTREGAVAQRGAPRAPAKGIREWLVEVTPPGRAVSAATFDTRVNAPRLPGSAAKAAKRELKELGFNIVAKQKSFRVHGYEGPLLDGELERAEQWGRELATVTAHSGTEHP</sequence>
<dbReference type="InterPro" id="IPR029039">
    <property type="entry name" value="Flavoprotein-like_sf"/>
</dbReference>
<dbReference type="Proteomes" id="UP001501803">
    <property type="component" value="Unassembled WGS sequence"/>
</dbReference>
<dbReference type="InterPro" id="IPR001226">
    <property type="entry name" value="Flavodoxin_CS"/>
</dbReference>
<evidence type="ECO:0000313" key="3">
    <source>
        <dbReference type="Proteomes" id="UP001501803"/>
    </source>
</evidence>
<dbReference type="Gene3D" id="3.40.50.360">
    <property type="match status" value="1"/>
</dbReference>
<dbReference type="SUPFAM" id="SSF52218">
    <property type="entry name" value="Flavoproteins"/>
    <property type="match status" value="1"/>
</dbReference>
<dbReference type="InterPro" id="IPR026816">
    <property type="entry name" value="Flavodoxin_dom"/>
</dbReference>
<protein>
    <submittedName>
        <fullName evidence="2">Flavodoxin family protein</fullName>
    </submittedName>
</protein>
<proteinExistence type="predicted"/>
<dbReference type="Pfam" id="PF12724">
    <property type="entry name" value="Flavodoxin_5"/>
    <property type="match status" value="1"/>
</dbReference>
<gene>
    <name evidence="2" type="ORF">GCM10022381_11650</name>
</gene>
<organism evidence="2 3">
    <name type="scientific">Leifsonia kafniensis</name>
    <dbReference type="NCBI Taxonomy" id="475957"/>
    <lineage>
        <taxon>Bacteria</taxon>
        <taxon>Bacillati</taxon>
        <taxon>Actinomycetota</taxon>
        <taxon>Actinomycetes</taxon>
        <taxon>Micrococcales</taxon>
        <taxon>Microbacteriaceae</taxon>
        <taxon>Leifsonia</taxon>
    </lineage>
</organism>
<dbReference type="InterPro" id="IPR008254">
    <property type="entry name" value="Flavodoxin/NO_synth"/>
</dbReference>
<reference evidence="3" key="1">
    <citation type="journal article" date="2019" name="Int. J. Syst. Evol. Microbiol.">
        <title>The Global Catalogue of Microorganisms (GCM) 10K type strain sequencing project: providing services to taxonomists for standard genome sequencing and annotation.</title>
        <authorList>
            <consortium name="The Broad Institute Genomics Platform"/>
            <consortium name="The Broad Institute Genome Sequencing Center for Infectious Disease"/>
            <person name="Wu L."/>
            <person name="Ma J."/>
        </authorList>
    </citation>
    <scope>NUCLEOTIDE SEQUENCE [LARGE SCALE GENOMIC DNA]</scope>
    <source>
        <strain evidence="3">JCM 17021</strain>
    </source>
</reference>